<protein>
    <recommendedName>
        <fullName evidence="3">histidine kinase</fullName>
        <ecNumber evidence="3">2.7.13.3</ecNumber>
    </recommendedName>
</protein>
<evidence type="ECO:0000256" key="6">
    <source>
        <dbReference type="ARBA" id="ARBA00022777"/>
    </source>
</evidence>
<dbReference type="SMART" id="SM00388">
    <property type="entry name" value="HisKA"/>
    <property type="match status" value="1"/>
</dbReference>
<dbReference type="EC" id="2.7.13.3" evidence="3"/>
<evidence type="ECO:0000256" key="1">
    <source>
        <dbReference type="ARBA" id="ARBA00000085"/>
    </source>
</evidence>
<dbReference type="RefSeq" id="WP_143016156.1">
    <property type="nucleotide sequence ID" value="NZ_BKAE01000011.1"/>
</dbReference>
<keyword evidence="6 10" id="KW-0418">Kinase</keyword>
<evidence type="ECO:0000313" key="10">
    <source>
        <dbReference type="EMBL" id="SDN35857.1"/>
    </source>
</evidence>
<keyword evidence="5" id="KW-0808">Transferase</keyword>
<dbReference type="PANTHER" id="PTHR43711:SF26">
    <property type="entry name" value="SENSOR HISTIDINE KINASE RCSC"/>
    <property type="match status" value="1"/>
</dbReference>
<dbReference type="OrthoDB" id="3272969at2"/>
<dbReference type="InterPro" id="IPR003661">
    <property type="entry name" value="HisK_dim/P_dom"/>
</dbReference>
<evidence type="ECO:0000256" key="3">
    <source>
        <dbReference type="ARBA" id="ARBA00012438"/>
    </source>
</evidence>
<dbReference type="PRINTS" id="PR00344">
    <property type="entry name" value="BCTRLSENSOR"/>
</dbReference>
<reference evidence="10 11" key="1">
    <citation type="submission" date="2016-10" db="EMBL/GenBank/DDBJ databases">
        <authorList>
            <person name="de Groot N.N."/>
        </authorList>
    </citation>
    <scope>NUCLEOTIDE SEQUENCE [LARGE SCALE GENOMIC DNA]</scope>
    <source>
        <strain evidence="10 11">CGMCC 1.11147</strain>
    </source>
</reference>
<gene>
    <name evidence="10" type="ORF">SAMN05192576_2112</name>
</gene>
<dbReference type="InterPro" id="IPR050736">
    <property type="entry name" value="Sensor_HK_Regulatory"/>
</dbReference>
<keyword evidence="8" id="KW-0175">Coiled coil</keyword>
<dbReference type="AlphaFoldDB" id="A0A1H0AQV6"/>
<evidence type="ECO:0000259" key="9">
    <source>
        <dbReference type="PROSITE" id="PS50109"/>
    </source>
</evidence>
<dbReference type="InterPro" id="IPR005467">
    <property type="entry name" value="His_kinase_dom"/>
</dbReference>
<dbReference type="SMART" id="SM00387">
    <property type="entry name" value="HATPase_c"/>
    <property type="match status" value="1"/>
</dbReference>
<dbReference type="InterPro" id="IPR003594">
    <property type="entry name" value="HATPase_dom"/>
</dbReference>
<dbReference type="EMBL" id="FNIC01000002">
    <property type="protein sequence ID" value="SDN35857.1"/>
    <property type="molecule type" value="Genomic_DNA"/>
</dbReference>
<keyword evidence="7" id="KW-0902">Two-component regulatory system</keyword>
<sequence length="372" mass="38917">MTGPGPIETMTPFDGFLAGTDSVAAVTVQRDGTIVGANPAFHRTVGSTDSLPGVVVPAQAAIVTGLLAAAGASWQSVQAGLVRRSGDVVDCKFWALLHGEHVLVLAEPLRAPAEKLNALLLELNDELLAARRSLSAKNRRLRELDELKSMFLASAAHDLKTPLTSILGYAELLGEEELPAEAQRMALTIENGAQRVLSMINDLLAAATIMTGELRLEPSDTDLVTVARDAVHGLLPAARAGHATITLSGAESAPALVDERRVRQILDNLLSNAVKYSPGGGRVNVDCEVRGPTIAITVTDTGIGIPAAEQQHLFDRYFRASTAVDHGIEGTGLGLANARAFAEAHGGDLTCVSEPGSGSTFSLVLPHGLART</sequence>
<dbReference type="InterPro" id="IPR004358">
    <property type="entry name" value="Sig_transdc_His_kin-like_C"/>
</dbReference>
<dbReference type="SUPFAM" id="SSF55874">
    <property type="entry name" value="ATPase domain of HSP90 chaperone/DNA topoisomerase II/histidine kinase"/>
    <property type="match status" value="1"/>
</dbReference>
<dbReference type="Gene3D" id="3.30.565.10">
    <property type="entry name" value="Histidine kinase-like ATPase, C-terminal domain"/>
    <property type="match status" value="1"/>
</dbReference>
<dbReference type="PANTHER" id="PTHR43711">
    <property type="entry name" value="TWO-COMPONENT HISTIDINE KINASE"/>
    <property type="match status" value="1"/>
</dbReference>
<dbReference type="GO" id="GO:0000155">
    <property type="term" value="F:phosphorelay sensor kinase activity"/>
    <property type="evidence" value="ECO:0007669"/>
    <property type="project" value="InterPro"/>
</dbReference>
<dbReference type="CDD" id="cd00075">
    <property type="entry name" value="HATPase"/>
    <property type="match status" value="1"/>
</dbReference>
<organism evidence="10 11">
    <name type="scientific">Nocardioides szechwanensis</name>
    <dbReference type="NCBI Taxonomy" id="1005944"/>
    <lineage>
        <taxon>Bacteria</taxon>
        <taxon>Bacillati</taxon>
        <taxon>Actinomycetota</taxon>
        <taxon>Actinomycetes</taxon>
        <taxon>Propionibacteriales</taxon>
        <taxon>Nocardioidaceae</taxon>
        <taxon>Nocardioides</taxon>
    </lineage>
</organism>
<feature type="domain" description="Histidine kinase" evidence="9">
    <location>
        <begin position="154"/>
        <end position="369"/>
    </location>
</feature>
<accession>A0A1H0AQV6</accession>
<evidence type="ECO:0000256" key="8">
    <source>
        <dbReference type="SAM" id="Coils"/>
    </source>
</evidence>
<evidence type="ECO:0000256" key="7">
    <source>
        <dbReference type="ARBA" id="ARBA00023012"/>
    </source>
</evidence>
<dbReference type="InterPro" id="IPR036097">
    <property type="entry name" value="HisK_dim/P_sf"/>
</dbReference>
<name>A0A1H0AQV6_9ACTN</name>
<dbReference type="STRING" id="1005944.SAMN05192576_2112"/>
<evidence type="ECO:0000256" key="5">
    <source>
        <dbReference type="ARBA" id="ARBA00022679"/>
    </source>
</evidence>
<dbReference type="PROSITE" id="PS50109">
    <property type="entry name" value="HIS_KIN"/>
    <property type="match status" value="1"/>
</dbReference>
<dbReference type="Proteomes" id="UP000199004">
    <property type="component" value="Unassembled WGS sequence"/>
</dbReference>
<dbReference type="FunFam" id="3.30.565.10:FF:000006">
    <property type="entry name" value="Sensor histidine kinase WalK"/>
    <property type="match status" value="1"/>
</dbReference>
<dbReference type="CDD" id="cd00082">
    <property type="entry name" value="HisKA"/>
    <property type="match status" value="1"/>
</dbReference>
<dbReference type="InterPro" id="IPR036890">
    <property type="entry name" value="HATPase_C_sf"/>
</dbReference>
<proteinExistence type="predicted"/>
<evidence type="ECO:0000256" key="4">
    <source>
        <dbReference type="ARBA" id="ARBA00022553"/>
    </source>
</evidence>
<comment type="subcellular location">
    <subcellularLocation>
        <location evidence="2">Cell membrane</location>
    </subcellularLocation>
</comment>
<dbReference type="Pfam" id="PF00512">
    <property type="entry name" value="HisKA"/>
    <property type="match status" value="1"/>
</dbReference>
<dbReference type="Pfam" id="PF02518">
    <property type="entry name" value="HATPase_c"/>
    <property type="match status" value="1"/>
</dbReference>
<keyword evidence="11" id="KW-1185">Reference proteome</keyword>
<evidence type="ECO:0000256" key="2">
    <source>
        <dbReference type="ARBA" id="ARBA00004236"/>
    </source>
</evidence>
<feature type="coiled-coil region" evidence="8">
    <location>
        <begin position="113"/>
        <end position="144"/>
    </location>
</feature>
<keyword evidence="4" id="KW-0597">Phosphoprotein</keyword>
<dbReference type="Gene3D" id="1.10.287.130">
    <property type="match status" value="1"/>
</dbReference>
<dbReference type="SUPFAM" id="SSF47384">
    <property type="entry name" value="Homodimeric domain of signal transducing histidine kinase"/>
    <property type="match status" value="1"/>
</dbReference>
<dbReference type="GO" id="GO:0005886">
    <property type="term" value="C:plasma membrane"/>
    <property type="evidence" value="ECO:0007669"/>
    <property type="project" value="UniProtKB-SubCell"/>
</dbReference>
<evidence type="ECO:0000313" key="11">
    <source>
        <dbReference type="Proteomes" id="UP000199004"/>
    </source>
</evidence>
<comment type="catalytic activity">
    <reaction evidence="1">
        <text>ATP + protein L-histidine = ADP + protein N-phospho-L-histidine.</text>
        <dbReference type="EC" id="2.7.13.3"/>
    </reaction>
</comment>